<accession>A0A8X7BN58</accession>
<feature type="domain" description="Alpha-N-acetylglucosaminidase N-terminal" evidence="3">
    <location>
        <begin position="18"/>
        <end position="98"/>
    </location>
</feature>
<dbReference type="OrthoDB" id="6419383at2759"/>
<dbReference type="Pfam" id="PF05089">
    <property type="entry name" value="NAGLU"/>
    <property type="match status" value="1"/>
</dbReference>
<feature type="non-terminal residue" evidence="5">
    <location>
        <position position="654"/>
    </location>
</feature>
<dbReference type="PANTHER" id="PTHR12872">
    <property type="entry name" value="ALPHA-N-ACETYLGLUCOSAMINIDASE"/>
    <property type="match status" value="1"/>
</dbReference>
<protein>
    <submittedName>
        <fullName evidence="5">Alpha-N-acetylglucosaminidase</fullName>
    </submittedName>
</protein>
<name>A0A8X7BN58_9ARAC</name>
<dbReference type="Pfam" id="PF12972">
    <property type="entry name" value="NAGLU_C"/>
    <property type="match status" value="1"/>
</dbReference>
<feature type="domain" description="Alpha-N-acetylglucosaminidase tim-barrel" evidence="2">
    <location>
        <begin position="113"/>
        <end position="407"/>
    </location>
</feature>
<evidence type="ECO:0000259" key="2">
    <source>
        <dbReference type="Pfam" id="PF05089"/>
    </source>
</evidence>
<evidence type="ECO:0000259" key="3">
    <source>
        <dbReference type="Pfam" id="PF12971"/>
    </source>
</evidence>
<keyword evidence="6" id="KW-1185">Reference proteome</keyword>
<sequence>LASGEIQNQQRSAQDEEEAVKQLLQRLIPEKADEILIKVDYDLDTVDAFQISTEDGKVLITGTRGYAAAAGVYHYLKVFCGCHVSWSGNQLKLPEELPKPDEPAKITFKDKYRYYQNVCTASYSFVWWNWERWEKEIDWMALNGINLALAFNAQEAIYYKVFKQLNFTDHDIEVFFTGPAFLAWNRMGNMQLWVGPLSQNWHKNQTALQHKILNRMRDFGMTPVLPAFSGRVIPAIHRNFPDAEVTVLSRTWGNFQEPYGAVSFLEPADPLFQEIGSLFLQSYIEEFGTDPQKGKICSKCPQKSDPGLFFTFQNQFYKSLIAVDPDAIWLTQGWMFYNDPATWQPAQARAFLRAVPLGKMIILDLQSELYPQYHRLSSYYGQPFIWCMLHNYGGVTGLYGSLDSVNVVPFVNKFFFSFILELEYFATRRYGVQSAEVQLALFYLRRSVYNATDPYRNHGKYILIRRPSLKLQPYIWYDPKDVFIAWELFMNASYDSSLSESSLFRDISKSILELYDDMDELLASDEHFLLGRWIRDALQLAETPLERRQFEYNARNQITLWGPSGELVDYANKQWAGLISKYYKKRWQFFFKTLENCISKRRPFKQADFNKAVYQEIEYKFDLDQDVFSTEPEGDPIEISQKLFAKYGQIQELM</sequence>
<dbReference type="Gene3D" id="3.30.379.10">
    <property type="entry name" value="Chitobiase/beta-hexosaminidase domain 2-like"/>
    <property type="match status" value="1"/>
</dbReference>
<dbReference type="InterPro" id="IPR029018">
    <property type="entry name" value="Hex-like_dom2"/>
</dbReference>
<dbReference type="InterPro" id="IPR007781">
    <property type="entry name" value="NAGLU"/>
</dbReference>
<gene>
    <name evidence="5" type="primary">NAGLU</name>
    <name evidence="5" type="ORF">TNIN_461951</name>
</gene>
<evidence type="ECO:0000259" key="4">
    <source>
        <dbReference type="Pfam" id="PF12972"/>
    </source>
</evidence>
<dbReference type="PANTHER" id="PTHR12872:SF1">
    <property type="entry name" value="ALPHA-N-ACETYLGLUCOSAMINIDASE"/>
    <property type="match status" value="1"/>
</dbReference>
<comment type="caution">
    <text evidence="5">The sequence shown here is derived from an EMBL/GenBank/DDBJ whole genome shotgun (WGS) entry which is preliminary data.</text>
</comment>
<evidence type="ECO:0000256" key="1">
    <source>
        <dbReference type="ARBA" id="ARBA00022801"/>
    </source>
</evidence>
<dbReference type="Gene3D" id="1.20.120.670">
    <property type="entry name" value="N-acetyl-b-d-glucoasminidase"/>
    <property type="match status" value="2"/>
</dbReference>
<dbReference type="Pfam" id="PF12971">
    <property type="entry name" value="NAGLU_N"/>
    <property type="match status" value="1"/>
</dbReference>
<dbReference type="InterPro" id="IPR024733">
    <property type="entry name" value="NAGLU_tim-barrel"/>
</dbReference>
<keyword evidence="1" id="KW-0378">Hydrolase</keyword>
<organism evidence="5 6">
    <name type="scientific">Trichonephila inaurata madagascariensis</name>
    <dbReference type="NCBI Taxonomy" id="2747483"/>
    <lineage>
        <taxon>Eukaryota</taxon>
        <taxon>Metazoa</taxon>
        <taxon>Ecdysozoa</taxon>
        <taxon>Arthropoda</taxon>
        <taxon>Chelicerata</taxon>
        <taxon>Arachnida</taxon>
        <taxon>Araneae</taxon>
        <taxon>Araneomorphae</taxon>
        <taxon>Entelegynae</taxon>
        <taxon>Araneoidea</taxon>
        <taxon>Nephilidae</taxon>
        <taxon>Trichonephila</taxon>
        <taxon>Trichonephila inaurata</taxon>
    </lineage>
</organism>
<feature type="domain" description="Alpha-N-acetylglucosaminidase C-terminal" evidence="4">
    <location>
        <begin position="500"/>
        <end position="646"/>
    </location>
</feature>
<evidence type="ECO:0000313" key="6">
    <source>
        <dbReference type="Proteomes" id="UP000886998"/>
    </source>
</evidence>
<dbReference type="Gene3D" id="3.20.20.80">
    <property type="entry name" value="Glycosidases"/>
    <property type="match status" value="1"/>
</dbReference>
<dbReference type="EMBL" id="BMAV01000781">
    <property type="protein sequence ID" value="GFY38311.1"/>
    <property type="molecule type" value="Genomic_DNA"/>
</dbReference>
<dbReference type="GO" id="GO:0016787">
    <property type="term" value="F:hydrolase activity"/>
    <property type="evidence" value="ECO:0007669"/>
    <property type="project" value="UniProtKB-KW"/>
</dbReference>
<dbReference type="InterPro" id="IPR024732">
    <property type="entry name" value="NAGLU_C"/>
</dbReference>
<dbReference type="InterPro" id="IPR024240">
    <property type="entry name" value="NAGLU_N"/>
</dbReference>
<dbReference type="AlphaFoldDB" id="A0A8X7BN58"/>
<evidence type="ECO:0000313" key="5">
    <source>
        <dbReference type="EMBL" id="GFY38311.1"/>
    </source>
</evidence>
<proteinExistence type="predicted"/>
<dbReference type="Proteomes" id="UP000886998">
    <property type="component" value="Unassembled WGS sequence"/>
</dbReference>
<reference evidence="5" key="1">
    <citation type="submission" date="2020-08" db="EMBL/GenBank/DDBJ databases">
        <title>Multicomponent nature underlies the extraordinary mechanical properties of spider dragline silk.</title>
        <authorList>
            <person name="Kono N."/>
            <person name="Nakamura H."/>
            <person name="Mori M."/>
            <person name="Yoshida Y."/>
            <person name="Ohtoshi R."/>
            <person name="Malay A.D."/>
            <person name="Moran D.A.P."/>
            <person name="Tomita M."/>
            <person name="Numata K."/>
            <person name="Arakawa K."/>
        </authorList>
    </citation>
    <scope>NUCLEOTIDE SEQUENCE</scope>
</reference>